<dbReference type="eggNOG" id="COG2203">
    <property type="taxonomic scope" value="Bacteria"/>
</dbReference>
<sequence length="591" mass="64286">MARGFSDTLPASMAERQLTAGVETAWQIAGDLALQCSSALIEPVHLIYGLAALERRSPHISAVSDPGKSADLQRERLEIAQTFKSAGLEAQDVRRRVRDLLHPPESAGSGSAPKVISRSPETKKVFARALELADGAPTSTRALLTALVESGDEAIAKVFTTEELAKLLPGRAQHSMIVLDEAVISTMEHNEVGESLDASIVIRPDASGSSADKLVSLCEITWKFGVGANLQTFLEEILRELLRALPNAERASVLMLEEEGMRLLLKAHIPAGTPVVSVTSVSRALETKTAFIWKREEELTVSQQFGQLEAGIYAPLIANNEAFGVICLDSTKTGVRFHQADLSLAVALAHQLALAVANYRLQMKLQANATVMERLLTNFSPRIRKRLLERAQQGKLRLGGERSSVSILCSDIRGFTRMSATMDAEDVVAMLNDYFLALTDCIFRNDGTVDKFVGDAILAVFGSPDADPQHHHKAVKAAMEMQVAMRELNQRRGARGEPVCEIGIGVHTGDVLHGFIGSPERMEYTIIGDAVNRTSRFCDGAGAAEIVISPEIHQYVWNAVSAVPVSIPTKHEGLLQAYRVEKWRETKSASQ</sequence>
<accession>Q1IQP7</accession>
<dbReference type="InterPro" id="IPR003018">
    <property type="entry name" value="GAF"/>
</dbReference>
<dbReference type="Gene3D" id="3.30.450.40">
    <property type="match status" value="1"/>
</dbReference>
<name>Q1IQP7_KORVE</name>
<gene>
    <name evidence="2" type="ordered locus">Acid345_1802</name>
</gene>
<dbReference type="STRING" id="204669.Acid345_1802"/>
<dbReference type="HOGENOM" id="CLU_461367_0_0_0"/>
<dbReference type="GO" id="GO:0004016">
    <property type="term" value="F:adenylate cyclase activity"/>
    <property type="evidence" value="ECO:0007669"/>
    <property type="project" value="UniProtKB-ARBA"/>
</dbReference>
<dbReference type="AlphaFoldDB" id="Q1IQP7"/>
<protein>
    <submittedName>
        <fullName evidence="2">Adenylate/guanylate cyclase</fullName>
    </submittedName>
</protein>
<dbReference type="GO" id="GO:0035556">
    <property type="term" value="P:intracellular signal transduction"/>
    <property type="evidence" value="ECO:0007669"/>
    <property type="project" value="InterPro"/>
</dbReference>
<dbReference type="SUPFAM" id="SSF55073">
    <property type="entry name" value="Nucleotide cyclase"/>
    <property type="match status" value="1"/>
</dbReference>
<dbReference type="InterPro" id="IPR001054">
    <property type="entry name" value="A/G_cyclase"/>
</dbReference>
<keyword evidence="3" id="KW-1185">Reference proteome</keyword>
<dbReference type="InterPro" id="IPR029016">
    <property type="entry name" value="GAF-like_dom_sf"/>
</dbReference>
<dbReference type="InterPro" id="IPR036628">
    <property type="entry name" value="Clp_N_dom_sf"/>
</dbReference>
<dbReference type="SUPFAM" id="SSF55781">
    <property type="entry name" value="GAF domain-like"/>
    <property type="match status" value="1"/>
</dbReference>
<dbReference type="CDD" id="cd07302">
    <property type="entry name" value="CHD"/>
    <property type="match status" value="1"/>
</dbReference>
<reference evidence="2 3" key="1">
    <citation type="journal article" date="2009" name="Appl. Environ. Microbiol.">
        <title>Three genomes from the phylum Acidobacteria provide insight into the lifestyles of these microorganisms in soils.</title>
        <authorList>
            <person name="Ward N.L."/>
            <person name="Challacombe J.F."/>
            <person name="Janssen P.H."/>
            <person name="Henrissat B."/>
            <person name="Coutinho P.M."/>
            <person name="Wu M."/>
            <person name="Xie G."/>
            <person name="Haft D.H."/>
            <person name="Sait M."/>
            <person name="Badger J."/>
            <person name="Barabote R.D."/>
            <person name="Bradley B."/>
            <person name="Brettin T.S."/>
            <person name="Brinkac L.M."/>
            <person name="Bruce D."/>
            <person name="Creasy T."/>
            <person name="Daugherty S.C."/>
            <person name="Davidsen T.M."/>
            <person name="DeBoy R.T."/>
            <person name="Detter J.C."/>
            <person name="Dodson R.J."/>
            <person name="Durkin A.S."/>
            <person name="Ganapathy A."/>
            <person name="Gwinn-Giglio M."/>
            <person name="Han C.S."/>
            <person name="Khouri H."/>
            <person name="Kiss H."/>
            <person name="Kothari S.P."/>
            <person name="Madupu R."/>
            <person name="Nelson K.E."/>
            <person name="Nelson W.C."/>
            <person name="Paulsen I."/>
            <person name="Penn K."/>
            <person name="Ren Q."/>
            <person name="Rosovitz M.J."/>
            <person name="Selengut J.D."/>
            <person name="Shrivastava S."/>
            <person name="Sullivan S.A."/>
            <person name="Tapia R."/>
            <person name="Thompson L.S."/>
            <person name="Watkins K.L."/>
            <person name="Yang Q."/>
            <person name="Yu C."/>
            <person name="Zafar N."/>
            <person name="Zhou L."/>
            <person name="Kuske C.R."/>
        </authorList>
    </citation>
    <scope>NUCLEOTIDE SEQUENCE [LARGE SCALE GENOMIC DNA]</scope>
    <source>
        <strain evidence="2 3">Ellin345</strain>
    </source>
</reference>
<dbReference type="Pfam" id="PF00211">
    <property type="entry name" value="Guanylate_cyc"/>
    <property type="match status" value="1"/>
</dbReference>
<evidence type="ECO:0000259" key="1">
    <source>
        <dbReference type="PROSITE" id="PS50125"/>
    </source>
</evidence>
<dbReference type="EnsemblBacteria" id="ABF40803">
    <property type="protein sequence ID" value="ABF40803"/>
    <property type="gene ID" value="Acid345_1802"/>
</dbReference>
<proteinExistence type="predicted"/>
<dbReference type="PANTHER" id="PTHR43081">
    <property type="entry name" value="ADENYLATE CYCLASE, TERMINAL-DIFFERENTIATION SPECIFIC-RELATED"/>
    <property type="match status" value="1"/>
</dbReference>
<feature type="domain" description="Guanylate cyclase" evidence="1">
    <location>
        <begin position="406"/>
        <end position="538"/>
    </location>
</feature>
<dbReference type="InterPro" id="IPR029787">
    <property type="entry name" value="Nucleotide_cyclase"/>
</dbReference>
<dbReference type="EMBL" id="CP000360">
    <property type="protein sequence ID" value="ABF40803.1"/>
    <property type="molecule type" value="Genomic_DNA"/>
</dbReference>
<dbReference type="SMART" id="SM00044">
    <property type="entry name" value="CYCc"/>
    <property type="match status" value="1"/>
</dbReference>
<dbReference type="KEGG" id="aba:Acid345_1802"/>
<dbReference type="PROSITE" id="PS50125">
    <property type="entry name" value="GUANYLATE_CYCLASE_2"/>
    <property type="match status" value="1"/>
</dbReference>
<evidence type="ECO:0000313" key="2">
    <source>
        <dbReference type="EMBL" id="ABF40803.1"/>
    </source>
</evidence>
<dbReference type="InterPro" id="IPR050697">
    <property type="entry name" value="Adenylyl/Guanylyl_Cyclase_3/4"/>
</dbReference>
<dbReference type="SMART" id="SM00065">
    <property type="entry name" value="GAF"/>
    <property type="match status" value="1"/>
</dbReference>
<dbReference type="GO" id="GO:0009190">
    <property type="term" value="P:cyclic nucleotide biosynthetic process"/>
    <property type="evidence" value="ECO:0007669"/>
    <property type="project" value="InterPro"/>
</dbReference>
<dbReference type="eggNOG" id="COG2114">
    <property type="taxonomic scope" value="Bacteria"/>
</dbReference>
<dbReference type="Gene3D" id="3.30.70.1230">
    <property type="entry name" value="Nucleotide cyclase"/>
    <property type="match status" value="1"/>
</dbReference>
<dbReference type="Pfam" id="PF13185">
    <property type="entry name" value="GAF_2"/>
    <property type="match status" value="1"/>
</dbReference>
<evidence type="ECO:0000313" key="3">
    <source>
        <dbReference type="Proteomes" id="UP000002432"/>
    </source>
</evidence>
<dbReference type="Proteomes" id="UP000002432">
    <property type="component" value="Chromosome"/>
</dbReference>
<organism evidence="2 3">
    <name type="scientific">Koribacter versatilis (strain Ellin345)</name>
    <dbReference type="NCBI Taxonomy" id="204669"/>
    <lineage>
        <taxon>Bacteria</taxon>
        <taxon>Pseudomonadati</taxon>
        <taxon>Acidobacteriota</taxon>
        <taxon>Terriglobia</taxon>
        <taxon>Terriglobales</taxon>
        <taxon>Candidatus Korobacteraceae</taxon>
        <taxon>Candidatus Korobacter</taxon>
    </lineage>
</organism>
<dbReference type="Gene3D" id="1.10.1780.10">
    <property type="entry name" value="Clp, N-terminal domain"/>
    <property type="match status" value="1"/>
</dbReference>
<dbReference type="RefSeq" id="WP_011522605.1">
    <property type="nucleotide sequence ID" value="NC_008009.1"/>
</dbReference>
<dbReference type="PANTHER" id="PTHR43081:SF1">
    <property type="entry name" value="ADENYLATE CYCLASE, TERMINAL-DIFFERENTIATION SPECIFIC"/>
    <property type="match status" value="1"/>
</dbReference>
<dbReference type="OrthoDB" id="127505at2"/>